<evidence type="ECO:0000259" key="3">
    <source>
        <dbReference type="Pfam" id="PF00561"/>
    </source>
</evidence>
<dbReference type="InterPro" id="IPR000073">
    <property type="entry name" value="AB_hydrolase_1"/>
</dbReference>
<reference evidence="5" key="1">
    <citation type="journal article" date="2019" name="Int. J. Syst. Evol. Microbiol.">
        <title>The Global Catalogue of Microorganisms (GCM) 10K type strain sequencing project: providing services to taxonomists for standard genome sequencing and annotation.</title>
        <authorList>
            <consortium name="The Broad Institute Genomics Platform"/>
            <consortium name="The Broad Institute Genome Sequencing Center for Infectious Disease"/>
            <person name="Wu L."/>
            <person name="Ma J."/>
        </authorList>
    </citation>
    <scope>NUCLEOTIDE SEQUENCE [LARGE SCALE GENOMIC DNA]</scope>
    <source>
        <strain evidence="5">CGMCC 4.7020</strain>
    </source>
</reference>
<protein>
    <submittedName>
        <fullName evidence="4">Alpha/beta fold hydrolase</fullName>
    </submittedName>
</protein>
<dbReference type="Pfam" id="PF00561">
    <property type="entry name" value="Abhydrolase_1"/>
    <property type="match status" value="1"/>
</dbReference>
<dbReference type="GO" id="GO:0016787">
    <property type="term" value="F:hydrolase activity"/>
    <property type="evidence" value="ECO:0007669"/>
    <property type="project" value="UniProtKB-KW"/>
</dbReference>
<dbReference type="SUPFAM" id="SSF53474">
    <property type="entry name" value="alpha/beta-Hydrolases"/>
    <property type="match status" value="1"/>
</dbReference>
<evidence type="ECO:0000256" key="2">
    <source>
        <dbReference type="SAM" id="MobiDB-lite"/>
    </source>
</evidence>
<dbReference type="EMBL" id="JBHTMM010000195">
    <property type="protein sequence ID" value="MFD1313422.1"/>
    <property type="molecule type" value="Genomic_DNA"/>
</dbReference>
<dbReference type="InterPro" id="IPR006311">
    <property type="entry name" value="TAT_signal"/>
</dbReference>
<keyword evidence="5" id="KW-1185">Reference proteome</keyword>
<evidence type="ECO:0000313" key="4">
    <source>
        <dbReference type="EMBL" id="MFD1313422.1"/>
    </source>
</evidence>
<proteinExistence type="predicted"/>
<sequence>MSMSPIEPSGQDGLGPDQPTSHRTTPRRGFSRRAFVGGAAASAAAAGISLAAGGLTPAAAGEPRRMPKGFGSVATAPHLPAGFTKTFTSRFVQANGIRQHVVTGGEGPPLLLVHGWPENWYAWRMVMPELARRHTVVAVDQRGIGLTDKPRGGYDSGTLANDLVALMSALGHERFAVAGHDTGLIISYALAADHPERVARVALLEVPGPPTRKGSPLLFEPEPVNNRVWHIPFNRIDHELTEQLVKGREEIFFGYEFDIQGGPKLPEYARQYYFRLFSDPEALRGSFGLYRAWDATLDQNAGRGESKLAMPVLAVGGSEGYGSHVTDAMMPLADDVRGVVIPGAGHWVAEQAPRELLDELTHFLAPYRRAAGPSR</sequence>
<dbReference type="PROSITE" id="PS51318">
    <property type="entry name" value="TAT"/>
    <property type="match status" value="1"/>
</dbReference>
<dbReference type="InterPro" id="IPR029058">
    <property type="entry name" value="AB_hydrolase_fold"/>
</dbReference>
<feature type="region of interest" description="Disordered" evidence="2">
    <location>
        <begin position="1"/>
        <end position="29"/>
    </location>
</feature>
<dbReference type="Proteomes" id="UP001597058">
    <property type="component" value="Unassembled WGS sequence"/>
</dbReference>
<organism evidence="4 5">
    <name type="scientific">Streptomyces kaempferi</name>
    <dbReference type="NCBI Taxonomy" id="333725"/>
    <lineage>
        <taxon>Bacteria</taxon>
        <taxon>Bacillati</taxon>
        <taxon>Actinomycetota</taxon>
        <taxon>Actinomycetes</taxon>
        <taxon>Kitasatosporales</taxon>
        <taxon>Streptomycetaceae</taxon>
        <taxon>Streptomyces</taxon>
    </lineage>
</organism>
<dbReference type="RefSeq" id="WP_381235848.1">
    <property type="nucleotide sequence ID" value="NZ_JBHSKH010000025.1"/>
</dbReference>
<dbReference type="InterPro" id="IPR000639">
    <property type="entry name" value="Epox_hydrolase-like"/>
</dbReference>
<accession>A0ABW3XV19</accession>
<comment type="caution">
    <text evidence="4">The sequence shown here is derived from an EMBL/GenBank/DDBJ whole genome shotgun (WGS) entry which is preliminary data.</text>
</comment>
<dbReference type="PANTHER" id="PTHR43329">
    <property type="entry name" value="EPOXIDE HYDROLASE"/>
    <property type="match status" value="1"/>
</dbReference>
<dbReference type="PRINTS" id="PR00412">
    <property type="entry name" value="EPOXHYDRLASE"/>
</dbReference>
<evidence type="ECO:0000313" key="5">
    <source>
        <dbReference type="Proteomes" id="UP001597058"/>
    </source>
</evidence>
<evidence type="ECO:0000256" key="1">
    <source>
        <dbReference type="ARBA" id="ARBA00022801"/>
    </source>
</evidence>
<gene>
    <name evidence="4" type="ORF">ACFQ5X_47915</name>
</gene>
<dbReference type="Gene3D" id="3.40.50.1820">
    <property type="entry name" value="alpha/beta hydrolase"/>
    <property type="match status" value="1"/>
</dbReference>
<feature type="domain" description="AB hydrolase-1" evidence="3">
    <location>
        <begin position="108"/>
        <end position="351"/>
    </location>
</feature>
<keyword evidence="1 4" id="KW-0378">Hydrolase</keyword>
<name>A0ABW3XV19_9ACTN</name>